<reference evidence="2" key="1">
    <citation type="submission" date="2019-08" db="EMBL/GenBank/DDBJ databases">
        <authorList>
            <person name="Kucharzyk K."/>
            <person name="Murdoch R.W."/>
            <person name="Higgins S."/>
            <person name="Loffler F."/>
        </authorList>
    </citation>
    <scope>NUCLEOTIDE SEQUENCE</scope>
</reference>
<dbReference type="InterPro" id="IPR001296">
    <property type="entry name" value="Glyco_trans_1"/>
</dbReference>
<gene>
    <name evidence="2" type="primary">gtf1_51</name>
    <name evidence="2" type="ORF">SDC9_182334</name>
</gene>
<dbReference type="EMBL" id="VSSQ01088079">
    <property type="protein sequence ID" value="MPN34840.1"/>
    <property type="molecule type" value="Genomic_DNA"/>
</dbReference>
<dbReference type="PANTHER" id="PTHR12526:SF630">
    <property type="entry name" value="GLYCOSYLTRANSFERASE"/>
    <property type="match status" value="1"/>
</dbReference>
<dbReference type="Pfam" id="PF00534">
    <property type="entry name" value="Glycos_transf_1"/>
    <property type="match status" value="1"/>
</dbReference>
<evidence type="ECO:0000313" key="2">
    <source>
        <dbReference type="EMBL" id="MPN34840.1"/>
    </source>
</evidence>
<proteinExistence type="predicted"/>
<name>A0A645H828_9ZZZZ</name>
<comment type="caution">
    <text evidence="2">The sequence shown here is derived from an EMBL/GenBank/DDBJ whole genome shotgun (WGS) entry which is preliminary data.</text>
</comment>
<dbReference type="PANTHER" id="PTHR12526">
    <property type="entry name" value="GLYCOSYLTRANSFERASE"/>
    <property type="match status" value="1"/>
</dbReference>
<protein>
    <submittedName>
        <fullName evidence="2">Glycosyltransferase Gtf1</fullName>
        <ecNumber evidence="2">2.4.1.-</ecNumber>
    </submittedName>
</protein>
<evidence type="ECO:0000259" key="1">
    <source>
        <dbReference type="Pfam" id="PF00534"/>
    </source>
</evidence>
<dbReference type="Gene3D" id="3.40.50.2000">
    <property type="entry name" value="Glycogen Phosphorylase B"/>
    <property type="match status" value="1"/>
</dbReference>
<sequence>MISTKHFDQLIEIFSRINKPEWKLIIVGGDAIKQENSIVLRQQIMNAGMQNKIFLDGNQKDVESYLLRSDIFAFTSSSEGFPNVIGEAMSAGLPVVAYDCVAGPSDMIDDGKNGYLIPLFDNEIFEEKLRFLMKNEEVRKQMGAYARKSIRKFSVENIGEEFYKFILSENKTTPS</sequence>
<dbReference type="EC" id="2.4.1.-" evidence="2"/>
<accession>A0A645H828</accession>
<dbReference type="SUPFAM" id="SSF53756">
    <property type="entry name" value="UDP-Glycosyltransferase/glycogen phosphorylase"/>
    <property type="match status" value="1"/>
</dbReference>
<keyword evidence="2" id="KW-0808">Transferase</keyword>
<dbReference type="AlphaFoldDB" id="A0A645H828"/>
<keyword evidence="2" id="KW-0328">Glycosyltransferase</keyword>
<dbReference type="GO" id="GO:0016757">
    <property type="term" value="F:glycosyltransferase activity"/>
    <property type="evidence" value="ECO:0007669"/>
    <property type="project" value="UniProtKB-KW"/>
</dbReference>
<organism evidence="2">
    <name type="scientific">bioreactor metagenome</name>
    <dbReference type="NCBI Taxonomy" id="1076179"/>
    <lineage>
        <taxon>unclassified sequences</taxon>
        <taxon>metagenomes</taxon>
        <taxon>ecological metagenomes</taxon>
    </lineage>
</organism>
<feature type="domain" description="Glycosyl transferase family 1" evidence="1">
    <location>
        <begin position="4"/>
        <end position="148"/>
    </location>
</feature>